<comment type="caution">
    <text evidence="1">The sequence shown here is derived from an EMBL/GenBank/DDBJ whole genome shotgun (WGS) entry which is preliminary data.</text>
</comment>
<dbReference type="Proteomes" id="UP000018888">
    <property type="component" value="Unassembled WGS sequence"/>
</dbReference>
<evidence type="ECO:0000313" key="2">
    <source>
        <dbReference type="Proteomes" id="UP000018888"/>
    </source>
</evidence>
<sequence>MPRFSGCTCPRNIFYCTSINLYVPYKSGLCCWFIVSWVVFTEKFVVFDTLDAYWELFNETPNEYKCFSEVVFRDVPQSPVIELGLSSNTRFPGTKIVEILRTVVEGMLKLFRNNYGIYDNIARVPSSPDELVIMDEIVQKDGVWYYFFHIHTPTFYFPDYSFCAGFRKLLCALLPYDIRVLISNPIDDPYQLVGISGNFLLSLDNHKRISPYGQFLGTNSSVDKNDLFVSRFSVMHVPAAYEQLRLKPSFFVLRGSSPHSVPKECYNSSLGSIPNDSSSVRKNAITGIQRTTSPTANDSYPSCPRDFLLDNVQPASITESTGIDVTDSSDSPVPCINTEHDNESEDSGSVVFDEIIPVDVCSHSTMSPSPQIDSYHASCVVPQSSTVFISESSGRFRPCDDPNLLTVYAAINFMVVLSTIIKNICRCYLWRNSQNTDIDNSLLPVKDIRSLSTDPSFRNNSTTFYSRGTFFGRSLHAGHKTRKHVKISHQTKVIRNKKVGLLAGEHGSVTQSNSRGAFRLGGNISWDNVCGVLPLCANTKTEFVVPVCCWLICYQNRVPINPP</sequence>
<protein>
    <submittedName>
        <fullName evidence="1">Uncharacterized protein</fullName>
    </submittedName>
</protein>
<organism evidence="1 2">
    <name type="scientific">Rhizophagus irregularis (strain DAOM 181602 / DAOM 197198 / MUCL 43194)</name>
    <name type="common">Arbuscular mycorrhizal fungus</name>
    <name type="synonym">Glomus intraradices</name>
    <dbReference type="NCBI Taxonomy" id="747089"/>
    <lineage>
        <taxon>Eukaryota</taxon>
        <taxon>Fungi</taxon>
        <taxon>Fungi incertae sedis</taxon>
        <taxon>Mucoromycota</taxon>
        <taxon>Glomeromycotina</taxon>
        <taxon>Glomeromycetes</taxon>
        <taxon>Glomerales</taxon>
        <taxon>Glomeraceae</taxon>
        <taxon>Rhizophagus</taxon>
    </lineage>
</organism>
<reference evidence="1 2" key="2">
    <citation type="journal article" date="2018" name="New Phytol.">
        <title>High intraspecific genome diversity in the model arbuscular mycorrhizal symbiont Rhizophagus irregularis.</title>
        <authorList>
            <person name="Chen E.C.H."/>
            <person name="Morin E."/>
            <person name="Beaudet D."/>
            <person name="Noel J."/>
            <person name="Yildirir G."/>
            <person name="Ndikumana S."/>
            <person name="Charron P."/>
            <person name="St-Onge C."/>
            <person name="Giorgi J."/>
            <person name="Kruger M."/>
            <person name="Marton T."/>
            <person name="Ropars J."/>
            <person name="Grigoriev I.V."/>
            <person name="Hainaut M."/>
            <person name="Henrissat B."/>
            <person name="Roux C."/>
            <person name="Martin F."/>
            <person name="Corradi N."/>
        </authorList>
    </citation>
    <scope>NUCLEOTIDE SEQUENCE [LARGE SCALE GENOMIC DNA]</scope>
    <source>
        <strain evidence="1 2">DAOM 197198</strain>
    </source>
</reference>
<dbReference type="AlphaFoldDB" id="A0A2P4PAR7"/>
<keyword evidence="2" id="KW-1185">Reference proteome</keyword>
<gene>
    <name evidence="1" type="ORF">GLOIN_2v1485425</name>
</gene>
<reference evidence="1 2" key="1">
    <citation type="journal article" date="2013" name="Proc. Natl. Acad. Sci. U.S.A.">
        <title>Genome of an arbuscular mycorrhizal fungus provides insight into the oldest plant symbiosis.</title>
        <authorList>
            <person name="Tisserant E."/>
            <person name="Malbreil M."/>
            <person name="Kuo A."/>
            <person name="Kohler A."/>
            <person name="Symeonidi A."/>
            <person name="Balestrini R."/>
            <person name="Charron P."/>
            <person name="Duensing N."/>
            <person name="Frei Dit Frey N."/>
            <person name="Gianinazzi-Pearson V."/>
            <person name="Gilbert L.B."/>
            <person name="Handa Y."/>
            <person name="Herr J.R."/>
            <person name="Hijri M."/>
            <person name="Koul R."/>
            <person name="Kawaguchi M."/>
            <person name="Krajinski F."/>
            <person name="Lammers P.J."/>
            <person name="Masclaux F.G."/>
            <person name="Murat C."/>
            <person name="Morin E."/>
            <person name="Ndikumana S."/>
            <person name="Pagni M."/>
            <person name="Petitpierre D."/>
            <person name="Requena N."/>
            <person name="Rosikiewicz P."/>
            <person name="Riley R."/>
            <person name="Saito K."/>
            <person name="San Clemente H."/>
            <person name="Shapiro H."/>
            <person name="van Tuinen D."/>
            <person name="Becard G."/>
            <person name="Bonfante P."/>
            <person name="Paszkowski U."/>
            <person name="Shachar-Hill Y.Y."/>
            <person name="Tuskan G.A."/>
            <person name="Young P.W."/>
            <person name="Sanders I.R."/>
            <person name="Henrissat B."/>
            <person name="Rensing S.A."/>
            <person name="Grigoriev I.V."/>
            <person name="Corradi N."/>
            <person name="Roux C."/>
            <person name="Martin F."/>
        </authorList>
    </citation>
    <scope>NUCLEOTIDE SEQUENCE [LARGE SCALE GENOMIC DNA]</scope>
    <source>
        <strain evidence="1 2">DAOM 197198</strain>
    </source>
</reference>
<name>A0A2P4PAR7_RHIID</name>
<evidence type="ECO:0000313" key="1">
    <source>
        <dbReference type="EMBL" id="POG62447.1"/>
    </source>
</evidence>
<dbReference type="EMBL" id="AUPC02000300">
    <property type="protein sequence ID" value="POG62447.1"/>
    <property type="molecule type" value="Genomic_DNA"/>
</dbReference>
<accession>A0A2P4PAR7</accession>
<dbReference type="VEuPathDB" id="FungiDB:RhiirFUN_025391"/>
<proteinExistence type="predicted"/>